<keyword evidence="3" id="KW-0436">Ligase</keyword>
<comment type="caution">
    <text evidence="9">The sequence shown here is derived from an EMBL/GenBank/DDBJ whole genome shotgun (WGS) entry which is preliminary data.</text>
</comment>
<name>A0ABS8PAQ0_9PSEU</name>
<organism evidence="9 10">
    <name type="scientific">Actinomycetospora endophytica</name>
    <dbReference type="NCBI Taxonomy" id="2291215"/>
    <lineage>
        <taxon>Bacteria</taxon>
        <taxon>Bacillati</taxon>
        <taxon>Actinomycetota</taxon>
        <taxon>Actinomycetes</taxon>
        <taxon>Pseudonocardiales</taxon>
        <taxon>Pseudonocardiaceae</taxon>
        <taxon>Actinomycetospora</taxon>
    </lineage>
</organism>
<dbReference type="Pfam" id="PF13193">
    <property type="entry name" value="AMP-binding_C"/>
    <property type="match status" value="1"/>
</dbReference>
<evidence type="ECO:0000259" key="8">
    <source>
        <dbReference type="Pfam" id="PF13193"/>
    </source>
</evidence>
<dbReference type="PANTHER" id="PTHR43767:SF8">
    <property type="entry name" value="LONG-CHAIN-FATTY-ACID--COA LIGASE"/>
    <property type="match status" value="1"/>
</dbReference>
<dbReference type="Proteomes" id="UP001199469">
    <property type="component" value="Unassembled WGS sequence"/>
</dbReference>
<gene>
    <name evidence="9" type="ORF">LQ327_18345</name>
</gene>
<protein>
    <recommendedName>
        <fullName evidence="5">Long-chain-fatty-acid--CoA ligase</fullName>
        <ecNumber evidence="4">6.2.1.3</ecNumber>
    </recommendedName>
    <alternativeName>
        <fullName evidence="6">Long-chain acyl-CoA synthetase</fullName>
    </alternativeName>
</protein>
<feature type="domain" description="AMP-dependent synthetase/ligase" evidence="7">
    <location>
        <begin position="11"/>
        <end position="387"/>
    </location>
</feature>
<evidence type="ECO:0000259" key="7">
    <source>
        <dbReference type="Pfam" id="PF00501"/>
    </source>
</evidence>
<comment type="pathway">
    <text evidence="2">Lipid metabolism; fatty acid beta-oxidation.</text>
</comment>
<evidence type="ECO:0000256" key="6">
    <source>
        <dbReference type="ARBA" id="ARBA00042773"/>
    </source>
</evidence>
<dbReference type="Gene3D" id="3.40.50.12780">
    <property type="entry name" value="N-terminal domain of ligase-like"/>
    <property type="match status" value="1"/>
</dbReference>
<dbReference type="InterPro" id="IPR025110">
    <property type="entry name" value="AMP-bd_C"/>
</dbReference>
<dbReference type="CDD" id="cd04433">
    <property type="entry name" value="AFD_class_I"/>
    <property type="match status" value="1"/>
</dbReference>
<dbReference type="RefSeq" id="WP_230736350.1">
    <property type="nucleotide sequence ID" value="NZ_JAJNDB010000004.1"/>
</dbReference>
<feature type="domain" description="AMP-binding enzyme C-terminal" evidence="8">
    <location>
        <begin position="439"/>
        <end position="519"/>
    </location>
</feature>
<accession>A0ABS8PAQ0</accession>
<evidence type="ECO:0000256" key="1">
    <source>
        <dbReference type="ARBA" id="ARBA00004170"/>
    </source>
</evidence>
<dbReference type="InterPro" id="IPR045851">
    <property type="entry name" value="AMP-bd_C_sf"/>
</dbReference>
<reference evidence="9 10" key="1">
    <citation type="submission" date="2021-11" db="EMBL/GenBank/DDBJ databases">
        <title>Draft genome sequence of Actinomycetospora sp. SF1 isolated from the rhizosphere soil.</title>
        <authorList>
            <person name="Duangmal K."/>
            <person name="Chantavorakit T."/>
        </authorList>
    </citation>
    <scope>NUCLEOTIDE SEQUENCE [LARGE SCALE GENOMIC DNA]</scope>
    <source>
        <strain evidence="9 10">TBRC 5722</strain>
    </source>
</reference>
<dbReference type="Pfam" id="PF00501">
    <property type="entry name" value="AMP-binding"/>
    <property type="match status" value="1"/>
</dbReference>
<sequence length="539" mass="55817">MPTATTMLDDLAGRHPDRVALIADGEAVTYAGLAERAAALRAELAARGVRPGDVVGVWLPTWPEAVAFEFALGALGAVSLGIHTRYQRHEVAHLLRTAAPAHVVVPFAFRTGSRDLDLAGTLRAAAEDTGATPTVHVVRAPATADLGGFDLGGGAHASGDRTDHPAIPAVGKAGDTFKLFTTSGSTSAPKLAAHDQASVVTHGGHAGRAQGLGPGDVLLLPLPLAGVFGHTAAMAALAAGATIVLEPVFDAAAALRLAREHDVTHLVGGDDLFGRIKDAWEADPVELPAWRHGAIADFSGRSAEVARWAQDRFGVPVCGVYGSSEGFALAAIQDADLEWERRVRGGGRPVSDDIEVRVVDPESGADVPVGDTGELLFRGPHVMSGYFGNPEATATAITPEGWLRTSDLGHLDPDDRGYLYSCRAGDALRLRGFLVQPAEIEAFLIEHDAVATGKVVGAKAGDTKDGGGADVAVAFVVPAEGPAGAECTEEVLLAHCRANLAGFKVPTRIVVLDELPTTAGTNGPKVRTGVLRERAAELV</sequence>
<evidence type="ECO:0000256" key="3">
    <source>
        <dbReference type="ARBA" id="ARBA00022598"/>
    </source>
</evidence>
<dbReference type="InterPro" id="IPR050237">
    <property type="entry name" value="ATP-dep_AMP-bd_enzyme"/>
</dbReference>
<dbReference type="PANTHER" id="PTHR43767">
    <property type="entry name" value="LONG-CHAIN-FATTY-ACID--COA LIGASE"/>
    <property type="match status" value="1"/>
</dbReference>
<evidence type="ECO:0000313" key="10">
    <source>
        <dbReference type="Proteomes" id="UP001199469"/>
    </source>
</evidence>
<keyword evidence="10" id="KW-1185">Reference proteome</keyword>
<evidence type="ECO:0000313" key="9">
    <source>
        <dbReference type="EMBL" id="MCD2195332.1"/>
    </source>
</evidence>
<proteinExistence type="predicted"/>
<dbReference type="InterPro" id="IPR000873">
    <property type="entry name" value="AMP-dep_synth/lig_dom"/>
</dbReference>
<comment type="subcellular location">
    <subcellularLocation>
        <location evidence="1">Membrane</location>
        <topology evidence="1">Peripheral membrane protein</topology>
    </subcellularLocation>
</comment>
<dbReference type="EC" id="6.2.1.3" evidence="4"/>
<dbReference type="InterPro" id="IPR042099">
    <property type="entry name" value="ANL_N_sf"/>
</dbReference>
<dbReference type="Gene3D" id="3.30.300.30">
    <property type="match status" value="1"/>
</dbReference>
<evidence type="ECO:0000256" key="2">
    <source>
        <dbReference type="ARBA" id="ARBA00005005"/>
    </source>
</evidence>
<dbReference type="SUPFAM" id="SSF56801">
    <property type="entry name" value="Acetyl-CoA synthetase-like"/>
    <property type="match status" value="1"/>
</dbReference>
<evidence type="ECO:0000256" key="4">
    <source>
        <dbReference type="ARBA" id="ARBA00026121"/>
    </source>
</evidence>
<dbReference type="EMBL" id="JAJNDB010000004">
    <property type="protein sequence ID" value="MCD2195332.1"/>
    <property type="molecule type" value="Genomic_DNA"/>
</dbReference>
<evidence type="ECO:0000256" key="5">
    <source>
        <dbReference type="ARBA" id="ARBA00039545"/>
    </source>
</evidence>